<reference evidence="12" key="1">
    <citation type="submission" date="2023-03" db="EMBL/GenBank/DDBJ databases">
        <title>Stygiobacter electus gen. nov., sp. nov., facultatively anaerobic thermotolerant bacterium of the class Ignavibacteria from a well of Yessentuki mineral water deposit.</title>
        <authorList>
            <person name="Podosokorskaya O.A."/>
            <person name="Elcheninov A.G."/>
            <person name="Petrova N.F."/>
            <person name="Zavarzina D.G."/>
            <person name="Kublanov I.V."/>
            <person name="Merkel A.Y."/>
        </authorList>
    </citation>
    <scope>NUCLEOTIDE SEQUENCE</scope>
    <source>
        <strain evidence="12">09-Me</strain>
    </source>
</reference>
<dbReference type="PANTHER" id="PTHR48111">
    <property type="entry name" value="REGULATOR OF RPOS"/>
    <property type="match status" value="1"/>
</dbReference>
<dbReference type="PROSITE" id="PS50110">
    <property type="entry name" value="RESPONSE_REGULATORY"/>
    <property type="match status" value="1"/>
</dbReference>
<comment type="function">
    <text evidence="7">This protein is a positive regulator for the phosphate regulon. Transcription of this operon is positively regulated by PhoB and PhoR when phosphate is limited.</text>
</comment>
<gene>
    <name evidence="12" type="ORF">P0M35_02320</name>
</gene>
<organism evidence="12 13">
    <name type="scientific">Stygiobacter electus</name>
    <dbReference type="NCBI Taxonomy" id="3032292"/>
    <lineage>
        <taxon>Bacteria</taxon>
        <taxon>Pseudomonadati</taxon>
        <taxon>Ignavibacteriota</taxon>
        <taxon>Ignavibacteria</taxon>
        <taxon>Ignavibacteriales</taxon>
        <taxon>Melioribacteraceae</taxon>
        <taxon>Stygiobacter</taxon>
    </lineage>
</organism>
<dbReference type="GO" id="GO:0032993">
    <property type="term" value="C:protein-DNA complex"/>
    <property type="evidence" value="ECO:0007669"/>
    <property type="project" value="TreeGrafter"/>
</dbReference>
<feature type="domain" description="Response regulatory" evidence="10">
    <location>
        <begin position="4"/>
        <end position="119"/>
    </location>
</feature>
<evidence type="ECO:0000256" key="2">
    <source>
        <dbReference type="ARBA" id="ARBA00022553"/>
    </source>
</evidence>
<dbReference type="InterPro" id="IPR001867">
    <property type="entry name" value="OmpR/PhoB-type_DNA-bd"/>
</dbReference>
<evidence type="ECO:0000256" key="9">
    <source>
        <dbReference type="PROSITE-ProRule" id="PRU01091"/>
    </source>
</evidence>
<evidence type="ECO:0000256" key="4">
    <source>
        <dbReference type="ARBA" id="ARBA00023015"/>
    </source>
</evidence>
<dbReference type="InterPro" id="IPR001789">
    <property type="entry name" value="Sig_transdc_resp-reg_receiver"/>
</dbReference>
<feature type="domain" description="OmpR/PhoB-type" evidence="11">
    <location>
        <begin position="129"/>
        <end position="225"/>
    </location>
</feature>
<dbReference type="RefSeq" id="WP_321534739.1">
    <property type="nucleotide sequence ID" value="NZ_JARGDL010000002.1"/>
</dbReference>
<keyword evidence="13" id="KW-1185">Reference proteome</keyword>
<sequence>MNTKILLVDDEKDILEFISYNLIKEKYDVITATNGLEALEKLNENPDLIILDVMMPQLDGYETFKKIKENEKYKSIPIIFLTAKNNEKDEIFALNIGAEDFITKPISPQKIIARVKANLRKNELTSNNQNFVQHEFIKIDKEKHLVFINDEEIFFPKKEFELLKLLLENKGKILTRKKILESVWGNEVFVVDRTIDVHIRKIREKLGDYSPYIETIKGIGYKFRESIE</sequence>
<dbReference type="InterPro" id="IPR011006">
    <property type="entry name" value="CheY-like_superfamily"/>
</dbReference>
<feature type="modified residue" description="4-aspartylphosphate" evidence="8">
    <location>
        <position position="52"/>
    </location>
</feature>
<dbReference type="GO" id="GO:0006355">
    <property type="term" value="P:regulation of DNA-templated transcription"/>
    <property type="evidence" value="ECO:0007669"/>
    <property type="project" value="InterPro"/>
</dbReference>
<evidence type="ECO:0000313" key="12">
    <source>
        <dbReference type="EMBL" id="MDF1610973.1"/>
    </source>
</evidence>
<dbReference type="GO" id="GO:0005829">
    <property type="term" value="C:cytosol"/>
    <property type="evidence" value="ECO:0007669"/>
    <property type="project" value="TreeGrafter"/>
</dbReference>
<dbReference type="AlphaFoldDB" id="A0AAE3P0V1"/>
<dbReference type="InterPro" id="IPR039420">
    <property type="entry name" value="WalR-like"/>
</dbReference>
<proteinExistence type="predicted"/>
<accession>A0AAE3P0V1</accession>
<keyword evidence="5 9" id="KW-0238">DNA-binding</keyword>
<keyword evidence="2 8" id="KW-0597">Phosphoprotein</keyword>
<dbReference type="SUPFAM" id="SSF52172">
    <property type="entry name" value="CheY-like"/>
    <property type="match status" value="1"/>
</dbReference>
<dbReference type="Pfam" id="PF00486">
    <property type="entry name" value="Trans_reg_C"/>
    <property type="match status" value="1"/>
</dbReference>
<dbReference type="FunFam" id="1.10.10.10:FF:000018">
    <property type="entry name" value="DNA-binding response regulator ResD"/>
    <property type="match status" value="1"/>
</dbReference>
<protein>
    <recommendedName>
        <fullName evidence="1">Phosphate regulon transcriptional regulatory protein PhoB</fullName>
    </recommendedName>
</protein>
<dbReference type="Gene3D" id="1.10.10.10">
    <property type="entry name" value="Winged helix-like DNA-binding domain superfamily/Winged helix DNA-binding domain"/>
    <property type="match status" value="1"/>
</dbReference>
<evidence type="ECO:0000256" key="7">
    <source>
        <dbReference type="ARBA" id="ARBA00024735"/>
    </source>
</evidence>
<dbReference type="GO" id="GO:0000976">
    <property type="term" value="F:transcription cis-regulatory region binding"/>
    <property type="evidence" value="ECO:0007669"/>
    <property type="project" value="TreeGrafter"/>
</dbReference>
<keyword evidence="6" id="KW-0804">Transcription</keyword>
<keyword evidence="3" id="KW-0902">Two-component regulatory system</keyword>
<evidence type="ECO:0000256" key="6">
    <source>
        <dbReference type="ARBA" id="ARBA00023163"/>
    </source>
</evidence>
<evidence type="ECO:0000313" key="13">
    <source>
        <dbReference type="Proteomes" id="UP001221302"/>
    </source>
</evidence>
<dbReference type="Pfam" id="PF00072">
    <property type="entry name" value="Response_reg"/>
    <property type="match status" value="1"/>
</dbReference>
<dbReference type="FunFam" id="3.40.50.2300:FF:000001">
    <property type="entry name" value="DNA-binding response regulator PhoB"/>
    <property type="match status" value="1"/>
</dbReference>
<evidence type="ECO:0000256" key="3">
    <source>
        <dbReference type="ARBA" id="ARBA00023012"/>
    </source>
</evidence>
<feature type="DNA-binding region" description="OmpR/PhoB-type" evidence="9">
    <location>
        <begin position="129"/>
        <end position="225"/>
    </location>
</feature>
<dbReference type="InterPro" id="IPR036388">
    <property type="entry name" value="WH-like_DNA-bd_sf"/>
</dbReference>
<keyword evidence="4" id="KW-0805">Transcription regulation</keyword>
<evidence type="ECO:0000256" key="1">
    <source>
        <dbReference type="ARBA" id="ARBA00013332"/>
    </source>
</evidence>
<evidence type="ECO:0000256" key="5">
    <source>
        <dbReference type="ARBA" id="ARBA00023125"/>
    </source>
</evidence>
<dbReference type="Gene3D" id="3.40.50.2300">
    <property type="match status" value="1"/>
</dbReference>
<dbReference type="CDD" id="cd00383">
    <property type="entry name" value="trans_reg_C"/>
    <property type="match status" value="1"/>
</dbReference>
<comment type="caution">
    <text evidence="12">The sequence shown here is derived from an EMBL/GenBank/DDBJ whole genome shotgun (WGS) entry which is preliminary data.</text>
</comment>
<evidence type="ECO:0000259" key="10">
    <source>
        <dbReference type="PROSITE" id="PS50110"/>
    </source>
</evidence>
<dbReference type="GO" id="GO:0000156">
    <property type="term" value="F:phosphorelay response regulator activity"/>
    <property type="evidence" value="ECO:0007669"/>
    <property type="project" value="TreeGrafter"/>
</dbReference>
<evidence type="ECO:0000259" key="11">
    <source>
        <dbReference type="PROSITE" id="PS51755"/>
    </source>
</evidence>
<evidence type="ECO:0000256" key="8">
    <source>
        <dbReference type="PROSITE-ProRule" id="PRU00169"/>
    </source>
</evidence>
<dbReference type="PROSITE" id="PS51755">
    <property type="entry name" value="OMPR_PHOB"/>
    <property type="match status" value="1"/>
</dbReference>
<dbReference type="SMART" id="SM00862">
    <property type="entry name" value="Trans_reg_C"/>
    <property type="match status" value="1"/>
</dbReference>
<dbReference type="Proteomes" id="UP001221302">
    <property type="component" value="Unassembled WGS sequence"/>
</dbReference>
<dbReference type="SMART" id="SM00448">
    <property type="entry name" value="REC"/>
    <property type="match status" value="1"/>
</dbReference>
<name>A0AAE3P0V1_9BACT</name>
<dbReference type="EMBL" id="JARGDL010000002">
    <property type="protein sequence ID" value="MDF1610973.1"/>
    <property type="molecule type" value="Genomic_DNA"/>
</dbReference>
<dbReference type="PANTHER" id="PTHR48111:SF40">
    <property type="entry name" value="PHOSPHATE REGULON TRANSCRIPTIONAL REGULATORY PROTEIN PHOB"/>
    <property type="match status" value="1"/>
</dbReference>